<organism evidence="1 2">
    <name type="scientific">Vibrio phage VAP7</name>
    <dbReference type="NCBI Taxonomy" id="2584487"/>
    <lineage>
        <taxon>Viruses</taxon>
        <taxon>Duplodnaviria</taxon>
        <taxon>Heunggongvirae</taxon>
        <taxon>Uroviricota</taxon>
        <taxon>Caudoviricetes</taxon>
        <taxon>Pantevenvirales</taxon>
        <taxon>Ackermannviridae</taxon>
        <taxon>Vapseptimavirus</taxon>
        <taxon>Vapseptimavirus VAP7</taxon>
    </lineage>
</organism>
<name>A0A4Y5TV89_9CAUD</name>
<protein>
    <submittedName>
        <fullName evidence="1">Uncharacterized protein</fullName>
    </submittedName>
</protein>
<sequence length="144" mass="16918">MIEKIIFLLFGKMIDVVVDIAVHNRQSPEVARMSAYKLLLKEQADNAIARLERDTGAHKSDKRYVCFQLPGHLTESQEKVLMDFVRHYVAGNYDPFAFEDLVFQWQGYDVQVKPKPIRYAKFLKPKTWSSVNYDYQRTKRLPDC</sequence>
<evidence type="ECO:0000313" key="2">
    <source>
        <dbReference type="Proteomes" id="UP000318470"/>
    </source>
</evidence>
<dbReference type="EMBL" id="MK795384">
    <property type="protein sequence ID" value="QDB73294.1"/>
    <property type="molecule type" value="Genomic_DNA"/>
</dbReference>
<dbReference type="Proteomes" id="UP000318470">
    <property type="component" value="Segment"/>
</dbReference>
<evidence type="ECO:0000313" key="1">
    <source>
        <dbReference type="EMBL" id="QDB73294.1"/>
    </source>
</evidence>
<dbReference type="RefSeq" id="YP_009845768.1">
    <property type="nucleotide sequence ID" value="NC_048765.1"/>
</dbReference>
<proteinExistence type="predicted"/>
<dbReference type="KEGG" id="vg:55616131"/>
<keyword evidence="2" id="KW-1185">Reference proteome</keyword>
<reference evidence="1 2" key="1">
    <citation type="submission" date="2019-04" db="EMBL/GenBank/DDBJ databases">
        <authorList>
            <person name="Gao M."/>
            <person name="Bai C."/>
            <person name="Tong Y."/>
            <person name="Xu X."/>
        </authorList>
    </citation>
    <scope>NUCLEOTIDE SEQUENCE [LARGE SCALE GENOMIC DNA]</scope>
    <source>
        <strain evidence="1 2">Vibrio alginolyticus VA1</strain>
    </source>
</reference>
<accession>A0A4Y5TV89</accession>
<dbReference type="GeneID" id="55616131"/>